<evidence type="ECO:0000313" key="1">
    <source>
        <dbReference type="EMBL" id="KAH7387832.1"/>
    </source>
</evidence>
<keyword evidence="2" id="KW-1185">Reference proteome</keyword>
<reference evidence="1" key="1">
    <citation type="submission" date="2021-08" db="EMBL/GenBank/DDBJ databases">
        <title>WGS assembly of Ceratopteris richardii.</title>
        <authorList>
            <person name="Marchant D.B."/>
            <person name="Chen G."/>
            <person name="Jenkins J."/>
            <person name="Shu S."/>
            <person name="Leebens-Mack J."/>
            <person name="Grimwood J."/>
            <person name="Schmutz J."/>
            <person name="Soltis P."/>
            <person name="Soltis D."/>
            <person name="Chen Z.-H."/>
        </authorList>
    </citation>
    <scope>NUCLEOTIDE SEQUENCE</scope>
    <source>
        <strain evidence="1">Whitten #5841</strain>
        <tissue evidence="1">Leaf</tissue>
    </source>
</reference>
<name>A0A8T2SZV0_CERRI</name>
<proteinExistence type="predicted"/>
<dbReference type="AlphaFoldDB" id="A0A8T2SZV0"/>
<evidence type="ECO:0000313" key="2">
    <source>
        <dbReference type="Proteomes" id="UP000825935"/>
    </source>
</evidence>
<dbReference type="Proteomes" id="UP000825935">
    <property type="component" value="Chromosome 16"/>
</dbReference>
<sequence length="74" mass="8181">MLLSCSKLLGSGKRTSSGFCSLVPIHLAFENTMSDSKQSSQTTFPAPFRNCKVRYLFLGYTMVANNLSRPELDS</sequence>
<comment type="caution">
    <text evidence="1">The sequence shown here is derived from an EMBL/GenBank/DDBJ whole genome shotgun (WGS) entry which is preliminary data.</text>
</comment>
<organism evidence="1 2">
    <name type="scientific">Ceratopteris richardii</name>
    <name type="common">Triangle waterfern</name>
    <dbReference type="NCBI Taxonomy" id="49495"/>
    <lineage>
        <taxon>Eukaryota</taxon>
        <taxon>Viridiplantae</taxon>
        <taxon>Streptophyta</taxon>
        <taxon>Embryophyta</taxon>
        <taxon>Tracheophyta</taxon>
        <taxon>Polypodiopsida</taxon>
        <taxon>Polypodiidae</taxon>
        <taxon>Polypodiales</taxon>
        <taxon>Pteridineae</taxon>
        <taxon>Pteridaceae</taxon>
        <taxon>Parkerioideae</taxon>
        <taxon>Ceratopteris</taxon>
    </lineage>
</organism>
<dbReference type="EMBL" id="CM035421">
    <property type="protein sequence ID" value="KAH7387832.1"/>
    <property type="molecule type" value="Genomic_DNA"/>
</dbReference>
<accession>A0A8T2SZV0</accession>
<gene>
    <name evidence="1" type="ORF">KP509_16G044100</name>
</gene>
<protein>
    <submittedName>
        <fullName evidence="1">Uncharacterized protein</fullName>
    </submittedName>
</protein>